<keyword evidence="4" id="KW-1185">Reference proteome</keyword>
<accession>A0A418VRV7</accession>
<dbReference type="AlphaFoldDB" id="A0A418VRV7"/>
<dbReference type="UniPathway" id="UPA00060"/>
<gene>
    <name evidence="3" type="primary">tenA</name>
    <name evidence="3" type="ORF">D3877_20525</name>
</gene>
<dbReference type="InterPro" id="IPR004305">
    <property type="entry name" value="Thiaminase-2/PQQC"/>
</dbReference>
<keyword evidence="1" id="KW-0378">Hydrolase</keyword>
<dbReference type="OrthoDB" id="34166at2"/>
<comment type="similarity">
    <text evidence="1">Belongs to the TenA family.</text>
</comment>
<dbReference type="EMBL" id="QYUL01000003">
    <property type="protein sequence ID" value="RJF79205.1"/>
    <property type="molecule type" value="Genomic_DNA"/>
</dbReference>
<dbReference type="InterPro" id="IPR050967">
    <property type="entry name" value="Thiamine_Salvage_TenA"/>
</dbReference>
<comment type="function">
    <text evidence="1">Catalyzes an amino-pyrimidine hydrolysis reaction at the C5' of the pyrimidine moiety of thiamine compounds, a reaction that is part of a thiamine salvage pathway.</text>
</comment>
<dbReference type="PANTHER" id="PTHR43198:SF2">
    <property type="entry name" value="SI:CH1073-67J19.1-RELATED"/>
    <property type="match status" value="1"/>
</dbReference>
<dbReference type="GO" id="GO:0009229">
    <property type="term" value="P:thiamine diphosphate biosynthetic process"/>
    <property type="evidence" value="ECO:0007669"/>
    <property type="project" value="UniProtKB-UniPathway"/>
</dbReference>
<organism evidence="3 4">
    <name type="scientific">Azospirillum cavernae</name>
    <dbReference type="NCBI Taxonomy" id="2320860"/>
    <lineage>
        <taxon>Bacteria</taxon>
        <taxon>Pseudomonadati</taxon>
        <taxon>Pseudomonadota</taxon>
        <taxon>Alphaproteobacteria</taxon>
        <taxon>Rhodospirillales</taxon>
        <taxon>Azospirillaceae</taxon>
        <taxon>Azospirillum</taxon>
    </lineage>
</organism>
<feature type="domain" description="Thiaminase-2/PQQC" evidence="2">
    <location>
        <begin position="25"/>
        <end position="227"/>
    </location>
</feature>
<dbReference type="Gene3D" id="1.20.910.10">
    <property type="entry name" value="Heme oxygenase-like"/>
    <property type="match status" value="1"/>
</dbReference>
<comment type="catalytic activity">
    <reaction evidence="1">
        <text>4-amino-5-aminomethyl-2-methylpyrimidine + H2O = 4-amino-5-hydroxymethyl-2-methylpyrimidine + NH4(+)</text>
        <dbReference type="Rhea" id="RHEA:31799"/>
        <dbReference type="ChEBI" id="CHEBI:15377"/>
        <dbReference type="ChEBI" id="CHEBI:16892"/>
        <dbReference type="ChEBI" id="CHEBI:28938"/>
        <dbReference type="ChEBI" id="CHEBI:63416"/>
        <dbReference type="EC" id="3.5.99.2"/>
    </reaction>
</comment>
<comment type="caution">
    <text evidence="3">The sequence shown here is derived from an EMBL/GenBank/DDBJ whole genome shotgun (WGS) entry which is preliminary data.</text>
</comment>
<sequence length="231" mass="25463">MPTSPHADHSPDLFDRLARDGAAEWARYVDHPFVRGMGDGSLPEAAFRHYLVQDYLFLTHFARAYALAIYKGRNLAEMRAALTGLKAILDVEMDLHVGLCAGWGVAPEELERAPEAKATMAYTRYVLETGLRGDLLDLHVALAPCVIGYAEIGKTLAARADAQAASNPYRVWIAEYSSDAYQAVATAARQNLDRLAADSLTASRYPRLLTIFQQASRLEADFWDMGLTLAD</sequence>
<dbReference type="Proteomes" id="UP000283458">
    <property type="component" value="Unassembled WGS sequence"/>
</dbReference>
<proteinExistence type="inferred from homology"/>
<comment type="catalytic activity">
    <reaction evidence="1">
        <text>thiamine + H2O = 5-(2-hydroxyethyl)-4-methylthiazole + 4-amino-5-hydroxymethyl-2-methylpyrimidine + H(+)</text>
        <dbReference type="Rhea" id="RHEA:17509"/>
        <dbReference type="ChEBI" id="CHEBI:15377"/>
        <dbReference type="ChEBI" id="CHEBI:15378"/>
        <dbReference type="ChEBI" id="CHEBI:16892"/>
        <dbReference type="ChEBI" id="CHEBI:17957"/>
        <dbReference type="ChEBI" id="CHEBI:18385"/>
        <dbReference type="EC" id="3.5.99.2"/>
    </reaction>
</comment>
<dbReference type="GO" id="GO:0005829">
    <property type="term" value="C:cytosol"/>
    <property type="evidence" value="ECO:0007669"/>
    <property type="project" value="TreeGrafter"/>
</dbReference>
<dbReference type="GO" id="GO:0050334">
    <property type="term" value="F:thiaminase activity"/>
    <property type="evidence" value="ECO:0007669"/>
    <property type="project" value="UniProtKB-EC"/>
</dbReference>
<dbReference type="Pfam" id="PF03070">
    <property type="entry name" value="TENA_THI-4"/>
    <property type="match status" value="1"/>
</dbReference>
<dbReference type="InterPro" id="IPR027574">
    <property type="entry name" value="Thiaminase_II"/>
</dbReference>
<name>A0A418VRV7_9PROT</name>
<evidence type="ECO:0000259" key="2">
    <source>
        <dbReference type="Pfam" id="PF03070"/>
    </source>
</evidence>
<evidence type="ECO:0000313" key="3">
    <source>
        <dbReference type="EMBL" id="RJF79205.1"/>
    </source>
</evidence>
<comment type="pathway">
    <text evidence="1">Cofactor biosynthesis; thiamine diphosphate biosynthesis.</text>
</comment>
<dbReference type="NCBIfam" id="TIGR04306">
    <property type="entry name" value="salvage_TenA"/>
    <property type="match status" value="1"/>
</dbReference>
<keyword evidence="1" id="KW-0784">Thiamine biosynthesis</keyword>
<evidence type="ECO:0000313" key="4">
    <source>
        <dbReference type="Proteomes" id="UP000283458"/>
    </source>
</evidence>
<dbReference type="GO" id="GO:0009228">
    <property type="term" value="P:thiamine biosynthetic process"/>
    <property type="evidence" value="ECO:0007669"/>
    <property type="project" value="UniProtKB-KW"/>
</dbReference>
<evidence type="ECO:0000256" key="1">
    <source>
        <dbReference type="RuleBase" id="RU363093"/>
    </source>
</evidence>
<protein>
    <recommendedName>
        <fullName evidence="1">Aminopyrimidine aminohydrolase</fullName>
        <ecNumber evidence="1">3.5.99.2</ecNumber>
    </recommendedName>
</protein>
<dbReference type="CDD" id="cd19367">
    <property type="entry name" value="TenA_C_ScTHI20-like"/>
    <property type="match status" value="1"/>
</dbReference>
<dbReference type="EC" id="3.5.99.2" evidence="1"/>
<dbReference type="PANTHER" id="PTHR43198">
    <property type="entry name" value="BIFUNCTIONAL TH2 PROTEIN"/>
    <property type="match status" value="1"/>
</dbReference>
<dbReference type="RefSeq" id="WP_119832662.1">
    <property type="nucleotide sequence ID" value="NZ_QYUL01000003.1"/>
</dbReference>
<dbReference type="SUPFAM" id="SSF48613">
    <property type="entry name" value="Heme oxygenase-like"/>
    <property type="match status" value="1"/>
</dbReference>
<dbReference type="InterPro" id="IPR016084">
    <property type="entry name" value="Haem_Oase-like_multi-hlx"/>
</dbReference>
<reference evidence="3 4" key="1">
    <citation type="submission" date="2018-09" db="EMBL/GenBank/DDBJ databases">
        <authorList>
            <person name="Zhu H."/>
        </authorList>
    </citation>
    <scope>NUCLEOTIDE SEQUENCE [LARGE SCALE GENOMIC DNA]</scope>
    <source>
        <strain evidence="3 4">K2W22B-5</strain>
    </source>
</reference>